<name>K9EBR8_9LACT</name>
<dbReference type="SUPFAM" id="SSF51690">
    <property type="entry name" value="Nicotinate/Quinolinate PRTase C-terminal domain-like"/>
    <property type="match status" value="1"/>
</dbReference>
<feature type="binding site" evidence="13">
    <location>
        <position position="199"/>
    </location>
    <ligand>
        <name>substrate</name>
    </ligand>
</feature>
<dbReference type="OrthoDB" id="9782546at2"/>
<dbReference type="SUPFAM" id="SSF54675">
    <property type="entry name" value="Nicotinate/Quinolinate PRTase N-terminal domain-like"/>
    <property type="match status" value="1"/>
</dbReference>
<evidence type="ECO:0000256" key="2">
    <source>
        <dbReference type="ARBA" id="ARBA00004893"/>
    </source>
</evidence>
<feature type="domain" description="Quinolinate phosphoribosyl transferase N-terminal" evidence="15">
    <location>
        <begin position="27"/>
        <end position="112"/>
    </location>
</feature>
<feature type="binding site" evidence="13">
    <location>
        <position position="169"/>
    </location>
    <ligand>
        <name>substrate</name>
    </ligand>
</feature>
<gene>
    <name evidence="16" type="ORF">HMPREF9698_00160</name>
</gene>
<dbReference type="InterPro" id="IPR022412">
    <property type="entry name" value="Quinolinate_PRibosylTrfase_N"/>
</dbReference>
<keyword evidence="8 12" id="KW-0808">Transferase</keyword>
<evidence type="ECO:0000256" key="10">
    <source>
        <dbReference type="ARBA" id="ARBA00047445"/>
    </source>
</evidence>
<dbReference type="GO" id="GO:0004514">
    <property type="term" value="F:nicotinate-nucleotide diphosphorylase (carboxylating) activity"/>
    <property type="evidence" value="ECO:0007669"/>
    <property type="project" value="UniProtKB-EC"/>
</dbReference>
<comment type="similarity">
    <text evidence="3 12">Belongs to the NadC/ModD family.</text>
</comment>
<evidence type="ECO:0000313" key="16">
    <source>
        <dbReference type="EMBL" id="EKU94128.1"/>
    </source>
</evidence>
<comment type="pathway">
    <text evidence="2">Cofactor biosynthesis; NAD(+) biosynthesis; nicotinate D-ribonucleotide from quinolinate: step 1/1.</text>
</comment>
<dbReference type="GO" id="GO:0034213">
    <property type="term" value="P:quinolinate catabolic process"/>
    <property type="evidence" value="ECO:0007669"/>
    <property type="project" value="TreeGrafter"/>
</dbReference>
<accession>K9EBR8</accession>
<protein>
    <recommendedName>
        <fullName evidence="11">Probable nicotinate-nucleotide pyrophosphorylase [carboxylating]</fullName>
        <ecNumber evidence="5">2.4.2.19</ecNumber>
    </recommendedName>
    <alternativeName>
        <fullName evidence="9">Quinolinate phosphoribosyltransferase [decarboxylating]</fullName>
    </alternativeName>
</protein>
<dbReference type="PIRSF" id="PIRSF006250">
    <property type="entry name" value="NadC_ModD"/>
    <property type="match status" value="1"/>
</dbReference>
<feature type="domain" description="Quinolinate phosphoribosyl transferase C-terminal" evidence="14">
    <location>
        <begin position="114"/>
        <end position="279"/>
    </location>
</feature>
<evidence type="ECO:0000256" key="11">
    <source>
        <dbReference type="ARBA" id="ARBA00069173"/>
    </source>
</evidence>
<comment type="catalytic activity">
    <reaction evidence="10">
        <text>nicotinate beta-D-ribonucleotide + CO2 + diphosphate = quinolinate + 5-phospho-alpha-D-ribose 1-diphosphate + 2 H(+)</text>
        <dbReference type="Rhea" id="RHEA:12733"/>
        <dbReference type="ChEBI" id="CHEBI:15378"/>
        <dbReference type="ChEBI" id="CHEBI:16526"/>
        <dbReference type="ChEBI" id="CHEBI:29959"/>
        <dbReference type="ChEBI" id="CHEBI:33019"/>
        <dbReference type="ChEBI" id="CHEBI:57502"/>
        <dbReference type="ChEBI" id="CHEBI:58017"/>
        <dbReference type="EC" id="2.4.2.19"/>
    </reaction>
</comment>
<dbReference type="Pfam" id="PF02749">
    <property type="entry name" value="QRPTase_N"/>
    <property type="match status" value="1"/>
</dbReference>
<dbReference type="PANTHER" id="PTHR32179:SF3">
    <property type="entry name" value="NICOTINATE-NUCLEOTIDE PYROPHOSPHORYLASE [CARBOXYLATING]"/>
    <property type="match status" value="1"/>
</dbReference>
<evidence type="ECO:0000256" key="12">
    <source>
        <dbReference type="PIRNR" id="PIRNR006250"/>
    </source>
</evidence>
<evidence type="ECO:0000256" key="7">
    <source>
        <dbReference type="ARBA" id="ARBA00022676"/>
    </source>
</evidence>
<dbReference type="InterPro" id="IPR036068">
    <property type="entry name" value="Nicotinate_pribotase-like_C"/>
</dbReference>
<dbReference type="InterPro" id="IPR002638">
    <property type="entry name" value="Quinolinate_PRibosylTrfase_C"/>
</dbReference>
<dbReference type="EC" id="2.4.2.19" evidence="5"/>
<evidence type="ECO:0000259" key="15">
    <source>
        <dbReference type="Pfam" id="PF02749"/>
    </source>
</evidence>
<dbReference type="PANTHER" id="PTHR32179">
    <property type="entry name" value="NICOTINATE-NUCLEOTIDE PYROPHOSPHORYLASE [CARBOXYLATING]"/>
    <property type="match status" value="1"/>
</dbReference>
<evidence type="ECO:0000256" key="1">
    <source>
        <dbReference type="ARBA" id="ARBA00003237"/>
    </source>
</evidence>
<comment type="subunit">
    <text evidence="4">Hexamer formed by 3 homodimers.</text>
</comment>
<dbReference type="Gene3D" id="3.20.20.70">
    <property type="entry name" value="Aldolase class I"/>
    <property type="match status" value="1"/>
</dbReference>
<sequence length="286" mass="32038">MTLYELKNFQIDQAIQLALKEDINYEDVTSNAIYTEDRLAEISLLAKGEGILAGLAVFKRVFQLLDDQVTFKDYKQEGDWVKDSDLVLEVQARVSTLLSGERVALNYLQRMSGIATNVARYVAKLDDDSISVVDTRKTTPNMRVFEKYAVKVGGGFNHRYNLSDGILIKDNHIDAAGSIKEAVAKVRDYTRYVKKIEVEVESLEGVQEALEAQADIIMLDNMAIDSIREAVKLIDKQAIIECSGNIDLSNVKDYQNLGIDYLSSGAMVYNAPVLDLSMKNLTYLKD</sequence>
<dbReference type="Gene3D" id="3.90.1170.20">
    <property type="entry name" value="Quinolinate phosphoribosyl transferase, N-terminal domain"/>
    <property type="match status" value="1"/>
</dbReference>
<reference evidence="16 17" key="1">
    <citation type="submission" date="2012-09" db="EMBL/GenBank/DDBJ databases">
        <title>The Genome Sequence of Alloiococcus otitis ATCC 51267.</title>
        <authorList>
            <consortium name="The Broad Institute Genome Sequencing Platform"/>
            <person name="Earl A."/>
            <person name="Ward D."/>
            <person name="Feldgarden M."/>
            <person name="Gevers D."/>
            <person name="Huys G."/>
            <person name="Walker B."/>
            <person name="Young S.K."/>
            <person name="Zeng Q."/>
            <person name="Gargeya S."/>
            <person name="Fitzgerald M."/>
            <person name="Haas B."/>
            <person name="Abouelleil A."/>
            <person name="Alvarado L."/>
            <person name="Arachchi H.M."/>
            <person name="Berlin A.M."/>
            <person name="Chapman S.B."/>
            <person name="Goldberg J."/>
            <person name="Griggs A."/>
            <person name="Gujja S."/>
            <person name="Hansen M."/>
            <person name="Howarth C."/>
            <person name="Imamovic A."/>
            <person name="Larimer J."/>
            <person name="McCowen C."/>
            <person name="Montmayeur A."/>
            <person name="Murphy C."/>
            <person name="Neiman D."/>
            <person name="Pearson M."/>
            <person name="Priest M."/>
            <person name="Roberts A."/>
            <person name="Saif S."/>
            <person name="Shea T."/>
            <person name="Sisk P."/>
            <person name="Sykes S."/>
            <person name="Wortman J."/>
            <person name="Nusbaum C."/>
            <person name="Birren B."/>
        </authorList>
    </citation>
    <scope>NUCLEOTIDE SEQUENCE [LARGE SCALE GENOMIC DNA]</scope>
    <source>
        <strain evidence="16 17">ATCC 51267</strain>
    </source>
</reference>
<dbReference type="InterPro" id="IPR013785">
    <property type="entry name" value="Aldolase_TIM"/>
</dbReference>
<dbReference type="FunFam" id="3.20.20.70:FF:000030">
    <property type="entry name" value="Nicotinate-nucleotide pyrophosphorylase, carboxylating"/>
    <property type="match status" value="1"/>
</dbReference>
<evidence type="ECO:0000256" key="9">
    <source>
        <dbReference type="ARBA" id="ARBA00033102"/>
    </source>
</evidence>
<evidence type="ECO:0000256" key="13">
    <source>
        <dbReference type="PIRSR" id="PIRSR006250-1"/>
    </source>
</evidence>
<feature type="binding site" evidence="13">
    <location>
        <begin position="243"/>
        <end position="245"/>
    </location>
    <ligand>
        <name>substrate</name>
    </ligand>
</feature>
<dbReference type="GO" id="GO:0005737">
    <property type="term" value="C:cytoplasm"/>
    <property type="evidence" value="ECO:0007669"/>
    <property type="project" value="TreeGrafter"/>
</dbReference>
<dbReference type="GO" id="GO:0009435">
    <property type="term" value="P:NAD+ biosynthetic process"/>
    <property type="evidence" value="ECO:0007669"/>
    <property type="project" value="UniProtKB-UniPathway"/>
</dbReference>
<keyword evidence="7 12" id="KW-0328">Glycosyltransferase</keyword>
<evidence type="ECO:0000256" key="3">
    <source>
        <dbReference type="ARBA" id="ARBA00009400"/>
    </source>
</evidence>
<dbReference type="InterPro" id="IPR004393">
    <property type="entry name" value="NadC"/>
</dbReference>
<dbReference type="FunFam" id="3.90.1170.20:FF:000001">
    <property type="entry name" value="Nicotinate-nucleotide diphosphorylase (Carboxylating)"/>
    <property type="match status" value="1"/>
</dbReference>
<evidence type="ECO:0000256" key="6">
    <source>
        <dbReference type="ARBA" id="ARBA00022642"/>
    </source>
</evidence>
<organism evidence="16 17">
    <name type="scientific">Alloiococcus otitis ATCC 51267</name>
    <dbReference type="NCBI Taxonomy" id="883081"/>
    <lineage>
        <taxon>Bacteria</taxon>
        <taxon>Bacillati</taxon>
        <taxon>Bacillota</taxon>
        <taxon>Bacilli</taxon>
        <taxon>Lactobacillales</taxon>
        <taxon>Carnobacteriaceae</taxon>
        <taxon>Alloiococcus</taxon>
    </lineage>
</organism>
<evidence type="ECO:0000259" key="14">
    <source>
        <dbReference type="Pfam" id="PF01729"/>
    </source>
</evidence>
<comment type="caution">
    <text evidence="16">The sequence shown here is derived from an EMBL/GenBank/DDBJ whole genome shotgun (WGS) entry which is preliminary data.</text>
</comment>
<dbReference type="Pfam" id="PF01729">
    <property type="entry name" value="QRPTase_C"/>
    <property type="match status" value="1"/>
</dbReference>
<dbReference type="EMBL" id="AGXA01000004">
    <property type="protein sequence ID" value="EKU94128.1"/>
    <property type="molecule type" value="Genomic_DNA"/>
</dbReference>
<keyword evidence="17" id="KW-1185">Reference proteome</keyword>
<dbReference type="CDD" id="cd01572">
    <property type="entry name" value="QPRTase"/>
    <property type="match status" value="1"/>
</dbReference>
<feature type="binding site" evidence="13">
    <location>
        <position position="159"/>
    </location>
    <ligand>
        <name>substrate</name>
    </ligand>
</feature>
<comment type="function">
    <text evidence="1">Involved in the catabolism of quinolinic acid (QA).</text>
</comment>
<evidence type="ECO:0000256" key="4">
    <source>
        <dbReference type="ARBA" id="ARBA00011218"/>
    </source>
</evidence>
<proteinExistence type="inferred from homology"/>
<keyword evidence="6" id="KW-0662">Pyridine nucleotide biosynthesis</keyword>
<dbReference type="NCBIfam" id="TIGR00078">
    <property type="entry name" value="nadC"/>
    <property type="match status" value="1"/>
</dbReference>
<feature type="binding site" evidence="13">
    <location>
        <begin position="264"/>
        <end position="266"/>
    </location>
    <ligand>
        <name>substrate</name>
    </ligand>
</feature>
<dbReference type="PATRIC" id="fig|883081.3.peg.162"/>
<evidence type="ECO:0000256" key="8">
    <source>
        <dbReference type="ARBA" id="ARBA00022679"/>
    </source>
</evidence>
<dbReference type="eggNOG" id="COG0157">
    <property type="taxonomic scope" value="Bacteria"/>
</dbReference>
<dbReference type="RefSeq" id="WP_003776359.1">
    <property type="nucleotide sequence ID" value="NZ_JH992957.1"/>
</dbReference>
<dbReference type="STRING" id="883081.HMPREF9698_00160"/>
<feature type="binding site" evidence="13">
    <location>
        <begin position="135"/>
        <end position="137"/>
    </location>
    <ligand>
        <name>substrate</name>
    </ligand>
</feature>
<dbReference type="UniPathway" id="UPA00253">
    <property type="reaction ID" value="UER00331"/>
</dbReference>
<dbReference type="AlphaFoldDB" id="K9EBR8"/>
<feature type="binding site" evidence="13">
    <location>
        <position position="220"/>
    </location>
    <ligand>
        <name>substrate</name>
    </ligand>
</feature>
<dbReference type="InterPro" id="IPR027277">
    <property type="entry name" value="NadC/ModD"/>
</dbReference>
<feature type="binding site" evidence="13">
    <location>
        <position position="102"/>
    </location>
    <ligand>
        <name>substrate</name>
    </ligand>
</feature>
<dbReference type="Proteomes" id="UP000009875">
    <property type="component" value="Unassembled WGS sequence"/>
</dbReference>
<dbReference type="HOGENOM" id="CLU_039622_0_1_9"/>
<evidence type="ECO:0000256" key="5">
    <source>
        <dbReference type="ARBA" id="ARBA00011944"/>
    </source>
</evidence>
<dbReference type="InterPro" id="IPR037128">
    <property type="entry name" value="Quinolinate_PRibosylTase_N_sf"/>
</dbReference>
<evidence type="ECO:0000313" key="17">
    <source>
        <dbReference type="Proteomes" id="UP000009875"/>
    </source>
</evidence>